<name>A0A0P8AKI1_9EURY</name>
<keyword evidence="1" id="KW-1133">Transmembrane helix</keyword>
<dbReference type="EMBL" id="LKCM01000012">
    <property type="protein sequence ID" value="KPQ45319.1"/>
    <property type="molecule type" value="Genomic_DNA"/>
</dbReference>
<dbReference type="Proteomes" id="UP000050360">
    <property type="component" value="Unassembled WGS sequence"/>
</dbReference>
<organism evidence="2 3">
    <name type="scientific">Candidatus Methanoperedens nitratireducens</name>
    <dbReference type="NCBI Taxonomy" id="1392998"/>
    <lineage>
        <taxon>Archaea</taxon>
        <taxon>Methanobacteriati</taxon>
        <taxon>Methanobacteriota</taxon>
        <taxon>Stenosarchaea group</taxon>
        <taxon>Methanomicrobia</taxon>
        <taxon>Methanosarcinales</taxon>
        <taxon>ANME-2 cluster</taxon>
        <taxon>Candidatus Methanoperedentaceae</taxon>
        <taxon>Candidatus Methanoperedens</taxon>
    </lineage>
</organism>
<evidence type="ECO:0000256" key="1">
    <source>
        <dbReference type="SAM" id="Phobius"/>
    </source>
</evidence>
<dbReference type="AlphaFoldDB" id="A0A0P8AKI1"/>
<proteinExistence type="predicted"/>
<gene>
    <name evidence="2" type="ORF">MPEBLZ_00089</name>
</gene>
<feature type="transmembrane region" description="Helical" evidence="1">
    <location>
        <begin position="34"/>
        <end position="55"/>
    </location>
</feature>
<evidence type="ECO:0000313" key="3">
    <source>
        <dbReference type="Proteomes" id="UP000050360"/>
    </source>
</evidence>
<reference evidence="2 3" key="1">
    <citation type="submission" date="2015-09" db="EMBL/GenBank/DDBJ databases">
        <title>A metagenomics-based metabolic model of nitrate-dependent anaerobic oxidation of methane by Methanoperedens-like archaea.</title>
        <authorList>
            <person name="Arshad A."/>
            <person name="Speth D.R."/>
            <person name="De Graaf R.M."/>
            <person name="Op Den Camp H.J."/>
            <person name="Jetten M.S."/>
            <person name="Welte C.U."/>
        </authorList>
    </citation>
    <scope>NUCLEOTIDE SEQUENCE [LARGE SCALE GENOMIC DNA]</scope>
</reference>
<feature type="transmembrane region" description="Helical" evidence="1">
    <location>
        <begin position="112"/>
        <end position="133"/>
    </location>
</feature>
<keyword evidence="1" id="KW-0472">Membrane</keyword>
<protein>
    <submittedName>
        <fullName evidence="2">Uncharacterized protein</fullName>
    </submittedName>
</protein>
<comment type="caution">
    <text evidence="2">The sequence shown here is derived from an EMBL/GenBank/DDBJ whole genome shotgun (WGS) entry which is preliminary data.</text>
</comment>
<sequence>MENSLIQFASFPASIMSDSNIAGTINGIDMSGTIVRLISFLLGICGATYLAAGLWSRSQKGSNSWKYLSISMILFVFWNIIGAFGILLDVIKVQNSINDAAVSQEGLELFSYIVKVLDPLLEVIVFIILLFGLRKIINAMRTKPWTVFSKDEEEIE</sequence>
<accession>A0A0P8AKI1</accession>
<feature type="transmembrane region" description="Helical" evidence="1">
    <location>
        <begin position="67"/>
        <end position="88"/>
    </location>
</feature>
<evidence type="ECO:0000313" key="2">
    <source>
        <dbReference type="EMBL" id="KPQ45319.1"/>
    </source>
</evidence>
<keyword evidence="1" id="KW-0812">Transmembrane</keyword>